<reference evidence="1" key="1">
    <citation type="journal article" date="2013" name="J. Plant Res.">
        <title>Effect of fungi and light on seed germination of three Opuntia species from semiarid lands of central Mexico.</title>
        <authorList>
            <person name="Delgado-Sanchez P."/>
            <person name="Jimenez-Bremont J.F."/>
            <person name="Guerrero-Gonzalez Mde L."/>
            <person name="Flores J."/>
        </authorList>
    </citation>
    <scope>NUCLEOTIDE SEQUENCE</scope>
    <source>
        <tissue evidence="1">Cladode</tissue>
    </source>
</reference>
<accession>A0A7C9DYM0</accession>
<evidence type="ECO:0000313" key="1">
    <source>
        <dbReference type="EMBL" id="MBA4649604.1"/>
    </source>
</evidence>
<organism evidence="1">
    <name type="scientific">Opuntia streptacantha</name>
    <name type="common">Prickly pear cactus</name>
    <name type="synonym">Opuntia cardona</name>
    <dbReference type="NCBI Taxonomy" id="393608"/>
    <lineage>
        <taxon>Eukaryota</taxon>
        <taxon>Viridiplantae</taxon>
        <taxon>Streptophyta</taxon>
        <taxon>Embryophyta</taxon>
        <taxon>Tracheophyta</taxon>
        <taxon>Spermatophyta</taxon>
        <taxon>Magnoliopsida</taxon>
        <taxon>eudicotyledons</taxon>
        <taxon>Gunneridae</taxon>
        <taxon>Pentapetalae</taxon>
        <taxon>Caryophyllales</taxon>
        <taxon>Cactineae</taxon>
        <taxon>Cactaceae</taxon>
        <taxon>Opuntioideae</taxon>
        <taxon>Opuntia</taxon>
    </lineage>
</organism>
<dbReference type="AlphaFoldDB" id="A0A7C9DYM0"/>
<reference evidence="1" key="2">
    <citation type="submission" date="2020-07" db="EMBL/GenBank/DDBJ databases">
        <authorList>
            <person name="Vera ALvarez R."/>
            <person name="Arias-Moreno D.M."/>
            <person name="Jimenez-Jacinto V."/>
            <person name="Jimenez-Bremont J.F."/>
            <person name="Swaminathan K."/>
            <person name="Moose S.P."/>
            <person name="Guerrero-Gonzalez M.L."/>
            <person name="Marino-Ramirez L."/>
            <person name="Landsman D."/>
            <person name="Rodriguez-Kessler M."/>
            <person name="Delgado-Sanchez P."/>
        </authorList>
    </citation>
    <scope>NUCLEOTIDE SEQUENCE</scope>
    <source>
        <tissue evidence="1">Cladode</tissue>
    </source>
</reference>
<protein>
    <submittedName>
        <fullName evidence="1">Uncharacterized protein</fullName>
    </submittedName>
</protein>
<name>A0A7C9DYM0_OPUST</name>
<sequence>MSMLERQSPRCPVENHVLKEMGLSIVESENLLSLPVFFLQPAVIGALLFSSPSMSERLSLFSCVFPFDRLSSYSFIPNLILPIFTRHPPTHHLCNQIFST</sequence>
<dbReference type="EMBL" id="GISG01161177">
    <property type="protein sequence ID" value="MBA4649604.1"/>
    <property type="molecule type" value="Transcribed_RNA"/>
</dbReference>
<proteinExistence type="predicted"/>